<dbReference type="HOGENOM" id="CLU_2654861_0_0_1"/>
<dbReference type="EMBL" id="KN838687">
    <property type="protein sequence ID" value="KIJ97676.1"/>
    <property type="molecule type" value="Genomic_DNA"/>
</dbReference>
<accession>A0A0C9XJ99</accession>
<reference evidence="1 2" key="1">
    <citation type="submission" date="2014-04" db="EMBL/GenBank/DDBJ databases">
        <authorList>
            <consortium name="DOE Joint Genome Institute"/>
            <person name="Kuo A."/>
            <person name="Kohler A."/>
            <person name="Nagy L.G."/>
            <person name="Floudas D."/>
            <person name="Copeland A."/>
            <person name="Barry K.W."/>
            <person name="Cichocki N."/>
            <person name="Veneault-Fourrey C."/>
            <person name="LaButti K."/>
            <person name="Lindquist E.A."/>
            <person name="Lipzen A."/>
            <person name="Lundell T."/>
            <person name="Morin E."/>
            <person name="Murat C."/>
            <person name="Sun H."/>
            <person name="Tunlid A."/>
            <person name="Henrissat B."/>
            <person name="Grigoriev I.V."/>
            <person name="Hibbett D.S."/>
            <person name="Martin F."/>
            <person name="Nordberg H.P."/>
            <person name="Cantor M.N."/>
            <person name="Hua S.X."/>
        </authorList>
    </citation>
    <scope>NUCLEOTIDE SEQUENCE [LARGE SCALE GENOMIC DNA]</scope>
    <source>
        <strain evidence="1 2">LaAM-08-1</strain>
    </source>
</reference>
<name>A0A0C9XJ99_9AGAR</name>
<organism evidence="1 2">
    <name type="scientific">Laccaria amethystina LaAM-08-1</name>
    <dbReference type="NCBI Taxonomy" id="1095629"/>
    <lineage>
        <taxon>Eukaryota</taxon>
        <taxon>Fungi</taxon>
        <taxon>Dikarya</taxon>
        <taxon>Basidiomycota</taxon>
        <taxon>Agaricomycotina</taxon>
        <taxon>Agaricomycetes</taxon>
        <taxon>Agaricomycetidae</taxon>
        <taxon>Agaricales</taxon>
        <taxon>Agaricineae</taxon>
        <taxon>Hydnangiaceae</taxon>
        <taxon>Laccaria</taxon>
    </lineage>
</organism>
<dbReference type="Proteomes" id="UP000054477">
    <property type="component" value="Unassembled WGS sequence"/>
</dbReference>
<evidence type="ECO:0000313" key="2">
    <source>
        <dbReference type="Proteomes" id="UP000054477"/>
    </source>
</evidence>
<keyword evidence="2" id="KW-1185">Reference proteome</keyword>
<reference evidence="2" key="2">
    <citation type="submission" date="2015-01" db="EMBL/GenBank/DDBJ databases">
        <title>Evolutionary Origins and Diversification of the Mycorrhizal Mutualists.</title>
        <authorList>
            <consortium name="DOE Joint Genome Institute"/>
            <consortium name="Mycorrhizal Genomics Consortium"/>
            <person name="Kohler A."/>
            <person name="Kuo A."/>
            <person name="Nagy L.G."/>
            <person name="Floudas D."/>
            <person name="Copeland A."/>
            <person name="Barry K.W."/>
            <person name="Cichocki N."/>
            <person name="Veneault-Fourrey C."/>
            <person name="LaButti K."/>
            <person name="Lindquist E.A."/>
            <person name="Lipzen A."/>
            <person name="Lundell T."/>
            <person name="Morin E."/>
            <person name="Murat C."/>
            <person name="Riley R."/>
            <person name="Ohm R."/>
            <person name="Sun H."/>
            <person name="Tunlid A."/>
            <person name="Henrissat B."/>
            <person name="Grigoriev I.V."/>
            <person name="Hibbett D.S."/>
            <person name="Martin F."/>
        </authorList>
    </citation>
    <scope>NUCLEOTIDE SEQUENCE [LARGE SCALE GENOMIC DNA]</scope>
    <source>
        <strain evidence="2">LaAM-08-1</strain>
    </source>
</reference>
<sequence length="76" mass="8868">MFESERHLNDIYSSSTTWFGSLKMRVHLFFPTTPGPGFPSRYKYLQYVSYCGKCTNFLIHSDRLQGQGNVLQLKEI</sequence>
<dbReference type="AlphaFoldDB" id="A0A0C9XJ99"/>
<gene>
    <name evidence="1" type="ORF">K443DRAFT_239400</name>
</gene>
<evidence type="ECO:0000313" key="1">
    <source>
        <dbReference type="EMBL" id="KIJ97676.1"/>
    </source>
</evidence>
<protein>
    <submittedName>
        <fullName evidence="1">Uncharacterized protein</fullName>
    </submittedName>
</protein>
<proteinExistence type="predicted"/>